<keyword evidence="1" id="KW-0614">Plasmid</keyword>
<accession>A0A1Z4M2W8</accession>
<keyword evidence="2" id="KW-1185">Reference proteome</keyword>
<name>A0A1Z4M2W8_9CYAN</name>
<dbReference type="Proteomes" id="UP000218418">
    <property type="component" value="Plasmid plasmid2"/>
</dbReference>
<dbReference type="AlphaFoldDB" id="A0A1Z4M2W8"/>
<dbReference type="EMBL" id="AP018229">
    <property type="protein sequence ID" value="BAY87817.1"/>
    <property type="molecule type" value="Genomic_DNA"/>
</dbReference>
<protein>
    <submittedName>
        <fullName evidence="1">Uncharacterized protein</fullName>
    </submittedName>
</protein>
<geneLocation type="plasmid" evidence="2">
    <name>Plasmid2 dna</name>
</geneLocation>
<organism evidence="1 2">
    <name type="scientific">Calothrix parasitica NIES-267</name>
    <dbReference type="NCBI Taxonomy" id="1973488"/>
    <lineage>
        <taxon>Bacteria</taxon>
        <taxon>Bacillati</taxon>
        <taxon>Cyanobacteriota</taxon>
        <taxon>Cyanophyceae</taxon>
        <taxon>Nostocales</taxon>
        <taxon>Calotrichaceae</taxon>
        <taxon>Calothrix</taxon>
    </lineage>
</organism>
<proteinExistence type="predicted"/>
<evidence type="ECO:0000313" key="1">
    <source>
        <dbReference type="EMBL" id="BAY87817.1"/>
    </source>
</evidence>
<sequence>MNADEGQVGNQVAGVAAAFLSLEAGSTEYKVPVIIKEISLECVIGMQLLQLFAKDNQAHLVFNFLQDKIQFVES</sequence>
<gene>
    <name evidence="1" type="ORF">NIES267_73410</name>
</gene>
<evidence type="ECO:0000313" key="2">
    <source>
        <dbReference type="Proteomes" id="UP000218418"/>
    </source>
</evidence>
<reference evidence="1 2" key="1">
    <citation type="submission" date="2017-06" db="EMBL/GenBank/DDBJ databases">
        <title>Genome sequencing of cyanobaciteial culture collection at National Institute for Environmental Studies (NIES).</title>
        <authorList>
            <person name="Hirose Y."/>
            <person name="Shimura Y."/>
            <person name="Fujisawa T."/>
            <person name="Nakamura Y."/>
            <person name="Kawachi M."/>
        </authorList>
    </citation>
    <scope>NUCLEOTIDE SEQUENCE [LARGE SCALE GENOMIC DNA]</scope>
    <source>
        <strain evidence="1 2">NIES-267</strain>
        <plasmid evidence="2">Plasmid2 dna</plasmid>
    </source>
</reference>